<reference evidence="3" key="1">
    <citation type="submission" date="2016-06" db="EMBL/GenBank/DDBJ databases">
        <authorList>
            <person name="Varghese N."/>
        </authorList>
    </citation>
    <scope>NUCLEOTIDE SEQUENCE [LARGE SCALE GENOMIC DNA]</scope>
    <source>
        <strain evidence="3">DSM 45344</strain>
    </source>
</reference>
<keyword evidence="3" id="KW-1185">Reference proteome</keyword>
<gene>
    <name evidence="2" type="ORF">GA0070620_5818</name>
</gene>
<name>A0A1C3NCB3_9ACTN</name>
<keyword evidence="1" id="KW-0472">Membrane</keyword>
<feature type="transmembrane region" description="Helical" evidence="1">
    <location>
        <begin position="91"/>
        <end position="111"/>
    </location>
</feature>
<dbReference type="Proteomes" id="UP000199393">
    <property type="component" value="Chromosome I"/>
</dbReference>
<keyword evidence="1" id="KW-0812">Transmembrane</keyword>
<keyword evidence="1" id="KW-1133">Transmembrane helix</keyword>
<dbReference type="STRING" id="307121.GA0070620_5818"/>
<dbReference type="OrthoDB" id="3697515at2"/>
<accession>A0A1C3NCB3</accession>
<protein>
    <submittedName>
        <fullName evidence="2">Uncharacterized protein</fullName>
    </submittedName>
</protein>
<sequence length="112" mass="11753">MNRLTVALALVRCTAALLPDPEQRARHLEQWRADVRGAAELDLSPLRIAAGTAVAAALMTVTTRKETPVLPIGPLALALRLVGGRTARRRAVTLAALSGMALLSGLGLLLAQ</sequence>
<evidence type="ECO:0000313" key="3">
    <source>
        <dbReference type="Proteomes" id="UP000199393"/>
    </source>
</evidence>
<organism evidence="2 3">
    <name type="scientific">Micromonospora krabiensis</name>
    <dbReference type="NCBI Taxonomy" id="307121"/>
    <lineage>
        <taxon>Bacteria</taxon>
        <taxon>Bacillati</taxon>
        <taxon>Actinomycetota</taxon>
        <taxon>Actinomycetes</taxon>
        <taxon>Micromonosporales</taxon>
        <taxon>Micromonosporaceae</taxon>
        <taxon>Micromonospora</taxon>
    </lineage>
</organism>
<dbReference type="EMBL" id="LT598496">
    <property type="protein sequence ID" value="SBV30225.1"/>
    <property type="molecule type" value="Genomic_DNA"/>
</dbReference>
<dbReference type="AlphaFoldDB" id="A0A1C3NCB3"/>
<evidence type="ECO:0000256" key="1">
    <source>
        <dbReference type="SAM" id="Phobius"/>
    </source>
</evidence>
<dbReference type="RefSeq" id="WP_091596067.1">
    <property type="nucleotide sequence ID" value="NZ_JBHRWG010000002.1"/>
</dbReference>
<evidence type="ECO:0000313" key="2">
    <source>
        <dbReference type="EMBL" id="SBV30225.1"/>
    </source>
</evidence>
<proteinExistence type="predicted"/>
<dbReference type="PATRIC" id="fig|307121.4.peg.5923"/>